<feature type="domain" description="DUF5648" evidence="2">
    <location>
        <begin position="67"/>
        <end position="177"/>
    </location>
</feature>
<feature type="chain" id="PRO_5002204130" description="DUF5648 domain-containing protein" evidence="1">
    <location>
        <begin position="24"/>
        <end position="181"/>
    </location>
</feature>
<dbReference type="Proteomes" id="UP000054279">
    <property type="component" value="Unassembled WGS sequence"/>
</dbReference>
<keyword evidence="1" id="KW-0732">Signal</keyword>
<reference evidence="3 4" key="1">
    <citation type="submission" date="2014-06" db="EMBL/GenBank/DDBJ databases">
        <title>Evolutionary Origins and Diversification of the Mycorrhizal Mutualists.</title>
        <authorList>
            <consortium name="DOE Joint Genome Institute"/>
            <consortium name="Mycorrhizal Genomics Consortium"/>
            <person name="Kohler A."/>
            <person name="Kuo A."/>
            <person name="Nagy L.G."/>
            <person name="Floudas D."/>
            <person name="Copeland A."/>
            <person name="Barry K.W."/>
            <person name="Cichocki N."/>
            <person name="Veneault-Fourrey C."/>
            <person name="LaButti K."/>
            <person name="Lindquist E.A."/>
            <person name="Lipzen A."/>
            <person name="Lundell T."/>
            <person name="Morin E."/>
            <person name="Murat C."/>
            <person name="Riley R."/>
            <person name="Ohm R."/>
            <person name="Sun H."/>
            <person name="Tunlid A."/>
            <person name="Henrissat B."/>
            <person name="Grigoriev I.V."/>
            <person name="Hibbett D.S."/>
            <person name="Martin F."/>
        </authorList>
    </citation>
    <scope>NUCLEOTIDE SEQUENCE [LARGE SCALE GENOMIC DNA]</scope>
    <source>
        <strain evidence="3 4">SS14</strain>
    </source>
</reference>
<dbReference type="Pfam" id="PF18885">
    <property type="entry name" value="DUF5648"/>
    <property type="match status" value="1"/>
</dbReference>
<evidence type="ECO:0000256" key="1">
    <source>
        <dbReference type="SAM" id="SignalP"/>
    </source>
</evidence>
<protein>
    <recommendedName>
        <fullName evidence="2">DUF5648 domain-containing protein</fullName>
    </recommendedName>
</protein>
<dbReference type="HOGENOM" id="CLU_093541_0_0_1"/>
<proteinExistence type="predicted"/>
<accession>A0A0C9T900</accession>
<evidence type="ECO:0000259" key="2">
    <source>
        <dbReference type="Pfam" id="PF18885"/>
    </source>
</evidence>
<name>A0A0C9T900_SPHS4</name>
<dbReference type="OrthoDB" id="9971254at2759"/>
<evidence type="ECO:0000313" key="4">
    <source>
        <dbReference type="Proteomes" id="UP000054279"/>
    </source>
</evidence>
<evidence type="ECO:0000313" key="3">
    <source>
        <dbReference type="EMBL" id="KIJ25543.1"/>
    </source>
</evidence>
<dbReference type="EMBL" id="KN837410">
    <property type="protein sequence ID" value="KIJ25543.1"/>
    <property type="molecule type" value="Genomic_DNA"/>
</dbReference>
<gene>
    <name evidence="3" type="ORF">M422DRAFT_273508</name>
</gene>
<dbReference type="InterPro" id="IPR043708">
    <property type="entry name" value="DUF5648"/>
</dbReference>
<sequence length="181" mass="19875">MTNFILALASLSLYIALLPTVMASHILARADDTCGDPATAQPFQEWYQSSAVAHWIGFRPSVVGDNGNDWQFQGTIALAWPTQEPGTVPLYYLHDLTTEDFIFLTPDSNGNLPTFPGATLGNPVFFVYPTQICGSVPLYAVFNAAQGDHFYTTYLWEQTDLIEMGWGTDAGIVAYVLPLSE</sequence>
<feature type="signal peptide" evidence="1">
    <location>
        <begin position="1"/>
        <end position="23"/>
    </location>
</feature>
<keyword evidence="4" id="KW-1185">Reference proteome</keyword>
<dbReference type="AlphaFoldDB" id="A0A0C9T900"/>
<organism evidence="3 4">
    <name type="scientific">Sphaerobolus stellatus (strain SS14)</name>
    <dbReference type="NCBI Taxonomy" id="990650"/>
    <lineage>
        <taxon>Eukaryota</taxon>
        <taxon>Fungi</taxon>
        <taxon>Dikarya</taxon>
        <taxon>Basidiomycota</taxon>
        <taxon>Agaricomycotina</taxon>
        <taxon>Agaricomycetes</taxon>
        <taxon>Phallomycetidae</taxon>
        <taxon>Geastrales</taxon>
        <taxon>Sphaerobolaceae</taxon>
        <taxon>Sphaerobolus</taxon>
    </lineage>
</organism>